<evidence type="ECO:0000256" key="2">
    <source>
        <dbReference type="ARBA" id="ARBA00005073"/>
    </source>
</evidence>
<keyword evidence="10 14" id="KW-0560">Oxidoreductase</keyword>
<keyword evidence="9 14" id="KW-1133">Transmembrane helix</keyword>
<comment type="subunit">
    <text evidence="14">Homodimer.</text>
</comment>
<dbReference type="Pfam" id="PF03653">
    <property type="entry name" value="UPF0093"/>
    <property type="match status" value="1"/>
</dbReference>
<dbReference type="AlphaFoldDB" id="A0A212R1D3"/>
<keyword evidence="7 14" id="KW-0812">Transmembrane</keyword>
<feature type="binding site" description="axial binding residue" evidence="14">
    <location>
        <position position="16"/>
    </location>
    <ligand>
        <name>heme</name>
        <dbReference type="ChEBI" id="CHEBI:30413"/>
    </ligand>
    <ligandPart>
        <name>Fe</name>
        <dbReference type="ChEBI" id="CHEBI:18248"/>
    </ligandPart>
</feature>
<dbReference type="GO" id="GO:0070818">
    <property type="term" value="F:protoporphyrinogen oxidase activity"/>
    <property type="evidence" value="ECO:0007669"/>
    <property type="project" value="UniProtKB-UniRule"/>
</dbReference>
<dbReference type="PIRSF" id="PIRSF004638">
    <property type="entry name" value="UCP004638"/>
    <property type="match status" value="1"/>
</dbReference>
<keyword evidence="8 14" id="KW-0479">Metal-binding</keyword>
<evidence type="ECO:0000256" key="8">
    <source>
        <dbReference type="ARBA" id="ARBA00022723"/>
    </source>
</evidence>
<keyword evidence="12 14" id="KW-0472">Membrane</keyword>
<dbReference type="GO" id="GO:0005886">
    <property type="term" value="C:plasma membrane"/>
    <property type="evidence" value="ECO:0007669"/>
    <property type="project" value="UniProtKB-SubCell"/>
</dbReference>
<comment type="function">
    <text evidence="14 15">Catalyzes the oxidation of protoporphyrinogen IX to protoporphyrin IX.</text>
</comment>
<dbReference type="UniPathway" id="UPA00251">
    <property type="reaction ID" value="UER00324"/>
</dbReference>
<dbReference type="GO" id="GO:0006782">
    <property type="term" value="P:protoporphyrinogen IX biosynthetic process"/>
    <property type="evidence" value="ECO:0007669"/>
    <property type="project" value="UniProtKB-UniRule"/>
</dbReference>
<evidence type="ECO:0000256" key="15">
    <source>
        <dbReference type="PIRNR" id="PIRNR004638"/>
    </source>
</evidence>
<evidence type="ECO:0000256" key="5">
    <source>
        <dbReference type="ARBA" id="ARBA00022475"/>
    </source>
</evidence>
<evidence type="ECO:0000256" key="10">
    <source>
        <dbReference type="ARBA" id="ARBA00023002"/>
    </source>
</evidence>
<keyword evidence="11 14" id="KW-0408">Iron</keyword>
<evidence type="ECO:0000256" key="11">
    <source>
        <dbReference type="ARBA" id="ARBA00023004"/>
    </source>
</evidence>
<evidence type="ECO:0000256" key="3">
    <source>
        <dbReference type="ARBA" id="ARBA00006501"/>
    </source>
</evidence>
<dbReference type="GO" id="GO:0046872">
    <property type="term" value="F:metal ion binding"/>
    <property type="evidence" value="ECO:0007669"/>
    <property type="project" value="UniProtKB-UniRule"/>
</dbReference>
<evidence type="ECO:0000256" key="13">
    <source>
        <dbReference type="ARBA" id="ARBA00048390"/>
    </source>
</evidence>
<dbReference type="OrthoDB" id="9800824at2"/>
<keyword evidence="6 14" id="KW-0349">Heme</keyword>
<dbReference type="EC" id="1.3.99.-" evidence="14 15"/>
<dbReference type="PANTHER" id="PTHR40255:SF1">
    <property type="entry name" value="PROTOPORPHYRINOGEN IX OXIDASE"/>
    <property type="match status" value="1"/>
</dbReference>
<feature type="binding site" description="axial binding residue" evidence="14">
    <location>
        <position position="91"/>
    </location>
    <ligand>
        <name>heme</name>
        <dbReference type="ChEBI" id="CHEBI:30413"/>
    </ligand>
    <ligandPart>
        <name>Fe</name>
        <dbReference type="ChEBI" id="CHEBI:18248"/>
    </ligandPart>
</feature>
<evidence type="ECO:0000256" key="6">
    <source>
        <dbReference type="ARBA" id="ARBA00022617"/>
    </source>
</evidence>
<protein>
    <recommendedName>
        <fullName evidence="4 14">Protoporphyrinogen IX oxidase</fullName>
        <shortName evidence="14">PPO</shortName>
        <ecNumber evidence="14 15">1.3.99.-</ecNumber>
    </recommendedName>
</protein>
<keyword evidence="17" id="KW-1185">Reference proteome</keyword>
<dbReference type="PANTHER" id="PTHR40255">
    <property type="entry name" value="UPF0093 MEMBRANE PROTEIN SLR1790"/>
    <property type="match status" value="1"/>
</dbReference>
<evidence type="ECO:0000256" key="1">
    <source>
        <dbReference type="ARBA" id="ARBA00004651"/>
    </source>
</evidence>
<sequence length="147" mass="16667">MIGWLGDGYLWVKAVHVIFVFFWIAGLFALPRYLIYMHATKPGSLEETQWTSRCNRLRNIILTPALIVSWVFGLSLAFNIGFSGNIWMHAKIGVVALLSIYHMWMVSLGKKMSRGQRPVAEKTLRFANEAPALATIAIVIFVIVRPF</sequence>
<evidence type="ECO:0000256" key="9">
    <source>
        <dbReference type="ARBA" id="ARBA00022989"/>
    </source>
</evidence>
<dbReference type="Proteomes" id="UP000198418">
    <property type="component" value="Unassembled WGS sequence"/>
</dbReference>
<evidence type="ECO:0000313" key="16">
    <source>
        <dbReference type="EMBL" id="SNB65823.1"/>
    </source>
</evidence>
<proteinExistence type="inferred from homology"/>
<dbReference type="InterPro" id="IPR005265">
    <property type="entry name" value="HemJ-like"/>
</dbReference>
<dbReference type="RefSeq" id="WP_088519842.1">
    <property type="nucleotide sequence ID" value="NZ_FYDG01000002.1"/>
</dbReference>
<evidence type="ECO:0000256" key="4">
    <source>
        <dbReference type="ARBA" id="ARBA00017504"/>
    </source>
</evidence>
<evidence type="ECO:0000256" key="14">
    <source>
        <dbReference type="HAMAP-Rule" id="MF_02239"/>
    </source>
</evidence>
<name>A0A212R1D3_RHOAC</name>
<comment type="catalytic activity">
    <reaction evidence="13 14 15">
        <text>protoporphyrinogen IX + 3 A = protoporphyrin IX + 3 AH2</text>
        <dbReference type="Rhea" id="RHEA:62000"/>
        <dbReference type="ChEBI" id="CHEBI:13193"/>
        <dbReference type="ChEBI" id="CHEBI:17499"/>
        <dbReference type="ChEBI" id="CHEBI:57306"/>
        <dbReference type="ChEBI" id="CHEBI:57307"/>
    </reaction>
</comment>
<feature type="transmembrane region" description="Helical" evidence="14">
    <location>
        <begin position="126"/>
        <end position="144"/>
    </location>
</feature>
<keyword evidence="5 14" id="KW-1003">Cell membrane</keyword>
<accession>A0A212R1D3</accession>
<comment type="cofactor">
    <cofactor evidence="14 15">
        <name>heme b</name>
        <dbReference type="ChEBI" id="CHEBI:60344"/>
    </cofactor>
    <text evidence="14 15">Binds 1 heme b (iron(II)-protoporphyrin IX) group per subunit.</text>
</comment>
<comment type="subcellular location">
    <subcellularLocation>
        <location evidence="1 14">Cell membrane</location>
        <topology evidence="1 14">Multi-pass membrane protein</topology>
    </subcellularLocation>
</comment>
<evidence type="ECO:0000313" key="17">
    <source>
        <dbReference type="Proteomes" id="UP000198418"/>
    </source>
</evidence>
<dbReference type="HAMAP" id="MF_02239">
    <property type="entry name" value="HemJ"/>
    <property type="match status" value="1"/>
</dbReference>
<feature type="transmembrane region" description="Helical" evidence="14">
    <location>
        <begin position="86"/>
        <end position="105"/>
    </location>
</feature>
<evidence type="ECO:0000256" key="7">
    <source>
        <dbReference type="ARBA" id="ARBA00022692"/>
    </source>
</evidence>
<feature type="transmembrane region" description="Helical" evidence="14">
    <location>
        <begin position="57"/>
        <end position="80"/>
    </location>
</feature>
<organism evidence="16 17">
    <name type="scientific">Rhodoblastus acidophilus</name>
    <name type="common">Rhodopseudomonas acidophila</name>
    <dbReference type="NCBI Taxonomy" id="1074"/>
    <lineage>
        <taxon>Bacteria</taxon>
        <taxon>Pseudomonadati</taxon>
        <taxon>Pseudomonadota</taxon>
        <taxon>Alphaproteobacteria</taxon>
        <taxon>Hyphomicrobiales</taxon>
        <taxon>Rhodoblastaceae</taxon>
        <taxon>Rhodoblastus</taxon>
    </lineage>
</organism>
<reference evidence="17" key="1">
    <citation type="submission" date="2017-06" db="EMBL/GenBank/DDBJ databases">
        <authorList>
            <person name="Varghese N."/>
            <person name="Submissions S."/>
        </authorList>
    </citation>
    <scope>NUCLEOTIDE SEQUENCE [LARGE SCALE GENOMIC DNA]</scope>
    <source>
        <strain evidence="17">DSM 137</strain>
    </source>
</reference>
<gene>
    <name evidence="16" type="ORF">SAMN06265338_102327</name>
</gene>
<dbReference type="EMBL" id="FYDG01000002">
    <property type="protein sequence ID" value="SNB65823.1"/>
    <property type="molecule type" value="Genomic_DNA"/>
</dbReference>
<feature type="transmembrane region" description="Helical" evidence="14">
    <location>
        <begin position="14"/>
        <end position="36"/>
    </location>
</feature>
<evidence type="ECO:0000256" key="12">
    <source>
        <dbReference type="ARBA" id="ARBA00023136"/>
    </source>
</evidence>
<comment type="pathway">
    <text evidence="2 14 15">Porphyrin-containing compound metabolism; protoporphyrin-IX biosynthesis; protoporphyrin-IX from protoporphyrinogen-IX: step 1/1.</text>
</comment>
<comment type="similarity">
    <text evidence="3 14 15">Belongs to the HemJ family.</text>
</comment>